<accession>A0ABT1SV93</accession>
<dbReference type="PANTHER" id="PTHR32114:SF2">
    <property type="entry name" value="ABC TRANSPORTER ABCH.3"/>
    <property type="match status" value="1"/>
</dbReference>
<reference evidence="4 5" key="1">
    <citation type="submission" date="2022-06" db="EMBL/GenBank/DDBJ databases">
        <title>Isolation of gut microbiota from human fecal samples.</title>
        <authorList>
            <person name="Pamer E.G."/>
            <person name="Barat B."/>
            <person name="Waligurski E."/>
            <person name="Medina S."/>
            <person name="Paddock L."/>
            <person name="Mostad J."/>
        </authorList>
    </citation>
    <scope>NUCLEOTIDE SEQUENCE [LARGE SCALE GENOMIC DNA]</scope>
    <source>
        <strain evidence="4 5">DFI.1.1</strain>
    </source>
</reference>
<dbReference type="Gene3D" id="3.40.50.300">
    <property type="entry name" value="P-loop containing nucleotide triphosphate hydrolases"/>
    <property type="match status" value="1"/>
</dbReference>
<dbReference type="PANTHER" id="PTHR32114">
    <property type="entry name" value="ABC TRANSPORTER ABCH.3"/>
    <property type="match status" value="1"/>
</dbReference>
<protein>
    <recommendedName>
        <fullName evidence="3">Nuclease SbcCD subunit C</fullName>
    </recommendedName>
</protein>
<dbReference type="EMBL" id="JANGEW010000274">
    <property type="protein sequence ID" value="MCQ5343793.1"/>
    <property type="molecule type" value="Genomic_DNA"/>
</dbReference>
<comment type="similarity">
    <text evidence="1">Belongs to the SMC family. SbcC subfamily.</text>
</comment>
<evidence type="ECO:0000256" key="1">
    <source>
        <dbReference type="ARBA" id="ARBA00006930"/>
    </source>
</evidence>
<gene>
    <name evidence="4" type="ORF">NE675_12315</name>
</gene>
<dbReference type="Proteomes" id="UP001206692">
    <property type="component" value="Unassembled WGS sequence"/>
</dbReference>
<keyword evidence="5" id="KW-1185">Reference proteome</keyword>
<feature type="non-terminal residue" evidence="4">
    <location>
        <position position="71"/>
    </location>
</feature>
<sequence>DRPANTLSGGETFFSSLSLALGLADVVQAYSGGIHLDAIFIDEGFGTLDRETLDYALKTLACLRSGGRLVG</sequence>
<evidence type="ECO:0000313" key="5">
    <source>
        <dbReference type="Proteomes" id="UP001206692"/>
    </source>
</evidence>
<evidence type="ECO:0000256" key="3">
    <source>
        <dbReference type="ARBA" id="ARBA00013368"/>
    </source>
</evidence>
<name>A0ABT1SV93_9FIRM</name>
<comment type="subunit">
    <text evidence="2">Heterodimer of SbcC and SbcD.</text>
</comment>
<dbReference type="SUPFAM" id="SSF52540">
    <property type="entry name" value="P-loop containing nucleoside triphosphate hydrolases"/>
    <property type="match status" value="1"/>
</dbReference>
<comment type="caution">
    <text evidence="4">The sequence shown here is derived from an EMBL/GenBank/DDBJ whole genome shotgun (WGS) entry which is preliminary data.</text>
</comment>
<dbReference type="RefSeq" id="WP_256186345.1">
    <property type="nucleotide sequence ID" value="NZ_JANGEW010000274.1"/>
</dbReference>
<evidence type="ECO:0000313" key="4">
    <source>
        <dbReference type="EMBL" id="MCQ5343793.1"/>
    </source>
</evidence>
<organism evidence="4 5">
    <name type="scientific">Megasphaera massiliensis</name>
    <dbReference type="NCBI Taxonomy" id="1232428"/>
    <lineage>
        <taxon>Bacteria</taxon>
        <taxon>Bacillati</taxon>
        <taxon>Bacillota</taxon>
        <taxon>Negativicutes</taxon>
        <taxon>Veillonellales</taxon>
        <taxon>Veillonellaceae</taxon>
        <taxon>Megasphaera</taxon>
    </lineage>
</organism>
<evidence type="ECO:0000256" key="2">
    <source>
        <dbReference type="ARBA" id="ARBA00011322"/>
    </source>
</evidence>
<dbReference type="InterPro" id="IPR027417">
    <property type="entry name" value="P-loop_NTPase"/>
</dbReference>
<proteinExistence type="inferred from homology"/>
<dbReference type="Pfam" id="PF13558">
    <property type="entry name" value="SbcC_Walker_B"/>
    <property type="match status" value="1"/>
</dbReference>
<feature type="non-terminal residue" evidence="4">
    <location>
        <position position="1"/>
    </location>
</feature>